<protein>
    <submittedName>
        <fullName evidence="1">Uncharacterized protein</fullName>
    </submittedName>
</protein>
<dbReference type="EMBL" id="LGZN01000029">
    <property type="protein sequence ID" value="KNF68794.1"/>
    <property type="molecule type" value="Genomic_DNA"/>
</dbReference>
<accession>A0A0B0VQH5</accession>
<gene>
    <name evidence="1" type="ORF">WR15_13415</name>
</gene>
<evidence type="ECO:0000313" key="1">
    <source>
        <dbReference type="EMBL" id="KNF68794.1"/>
    </source>
</evidence>
<dbReference type="RefSeq" id="WP_024046380.1">
    <property type="nucleotide sequence ID" value="NZ_AP022094.1"/>
</dbReference>
<sequence length="172" mass="20182">MSHMPLDTTRIFVHVHPNLQEYPNASLFVEEFEEYKKQAFDYAKENGCLAADFLPALTEEDQKSLPPDQYLFGRDRLFYRGAAANDPLYHVHIFKPDDEKCVWHDDNGISVNQWWCRSDAALIYAHMDTHSNDFHFLLLEIIDPGAHERYEEKGAIEHWRKLVIAYRAVNDI</sequence>
<dbReference type="PATRIC" id="fig|562.7396.peg.2581"/>
<organism evidence="1 2">
    <name type="scientific">Escherichia coli</name>
    <dbReference type="NCBI Taxonomy" id="562"/>
    <lineage>
        <taxon>Bacteria</taxon>
        <taxon>Pseudomonadati</taxon>
        <taxon>Pseudomonadota</taxon>
        <taxon>Gammaproteobacteria</taxon>
        <taxon>Enterobacterales</taxon>
        <taxon>Enterobacteriaceae</taxon>
        <taxon>Escherichia</taxon>
    </lineage>
</organism>
<name>A0A0B0VQH5_ECOLX</name>
<dbReference type="AlphaFoldDB" id="A0A0B0VQH5"/>
<dbReference type="Proteomes" id="UP000037564">
    <property type="component" value="Unassembled WGS sequence"/>
</dbReference>
<dbReference type="Pfam" id="PF13957">
    <property type="entry name" value="YafO_toxin"/>
    <property type="match status" value="1"/>
</dbReference>
<proteinExistence type="predicted"/>
<evidence type="ECO:0000313" key="2">
    <source>
        <dbReference type="Proteomes" id="UP000037564"/>
    </source>
</evidence>
<dbReference type="InterPro" id="IPR020353">
    <property type="entry name" value="Toxin_YafO"/>
</dbReference>
<comment type="caution">
    <text evidence="1">The sequence shown here is derived from an EMBL/GenBank/DDBJ whole genome shotgun (WGS) entry which is preliminary data.</text>
</comment>
<reference evidence="1 2" key="1">
    <citation type="submission" date="2015-07" db="EMBL/GenBank/DDBJ databases">
        <title>Genome sequences of 64 non-O157:H7 Shiga toxin-producing Escherichia coli strains.</title>
        <authorList>
            <person name="Gonzalez-Escalona N."/>
            <person name="Toro M."/>
            <person name="Timme R."/>
            <person name="Payne J."/>
        </authorList>
    </citation>
    <scope>NUCLEOTIDE SEQUENCE [LARGE SCALE GENOMIC DNA]</scope>
    <source>
        <strain evidence="1 2">CFSAN026843</strain>
    </source>
</reference>